<dbReference type="Proteomes" id="UP001596066">
    <property type="component" value="Unassembled WGS sequence"/>
</dbReference>
<organism evidence="2 3">
    <name type="scientific">Kitasatospora cinereorecta</name>
    <dbReference type="NCBI Taxonomy" id="285560"/>
    <lineage>
        <taxon>Bacteria</taxon>
        <taxon>Bacillati</taxon>
        <taxon>Actinomycetota</taxon>
        <taxon>Actinomycetes</taxon>
        <taxon>Kitasatosporales</taxon>
        <taxon>Streptomycetaceae</taxon>
        <taxon>Kitasatospora</taxon>
    </lineage>
</organism>
<name>A0ABW0V6X5_9ACTN</name>
<proteinExistence type="predicted"/>
<evidence type="ECO:0000313" key="2">
    <source>
        <dbReference type="EMBL" id="MFC5640316.1"/>
    </source>
</evidence>
<feature type="domain" description="Polymerase nucleotidyl transferase" evidence="1">
    <location>
        <begin position="3"/>
        <end position="60"/>
    </location>
</feature>
<dbReference type="InterPro" id="IPR043519">
    <property type="entry name" value="NT_sf"/>
</dbReference>
<dbReference type="RefSeq" id="WP_346144278.1">
    <property type="nucleotide sequence ID" value="NZ_BAAAUA010000016.1"/>
</dbReference>
<evidence type="ECO:0000259" key="1">
    <source>
        <dbReference type="Pfam" id="PF01909"/>
    </source>
</evidence>
<dbReference type="InterPro" id="IPR002934">
    <property type="entry name" value="Polymerase_NTP_transf_dom"/>
</dbReference>
<gene>
    <name evidence="2" type="ORF">ACFPZF_02985</name>
</gene>
<reference evidence="3" key="1">
    <citation type="journal article" date="2019" name="Int. J. Syst. Evol. Microbiol.">
        <title>The Global Catalogue of Microorganisms (GCM) 10K type strain sequencing project: providing services to taxonomists for standard genome sequencing and annotation.</title>
        <authorList>
            <consortium name="The Broad Institute Genomics Platform"/>
            <consortium name="The Broad Institute Genome Sequencing Center for Infectious Disease"/>
            <person name="Wu L."/>
            <person name="Ma J."/>
        </authorList>
    </citation>
    <scope>NUCLEOTIDE SEQUENCE [LARGE SCALE GENOMIC DNA]</scope>
    <source>
        <strain evidence="3">CGMCC 4.1622</strain>
    </source>
</reference>
<evidence type="ECO:0000313" key="3">
    <source>
        <dbReference type="Proteomes" id="UP001596066"/>
    </source>
</evidence>
<sequence length="182" mass="20011">MHSVHLCGSTTLGDYRHGSSDVDLLTLTTRPLTDDELTSLERMHREIRRDAQPHTDAVYIPLPTGAPRPDDRWEGQAYVVSDEFHRGHDRQEPVIRATLAQHGRTLRGPAARSLGATPDAAALRAWNRANLEEYWRVQAGRLRAALTGPEADRTVGAYGNADLLALCDLVDEVCDAALGPDV</sequence>
<dbReference type="EMBL" id="JBHSOC010000003">
    <property type="protein sequence ID" value="MFC5640316.1"/>
    <property type="molecule type" value="Genomic_DNA"/>
</dbReference>
<comment type="caution">
    <text evidence="2">The sequence shown here is derived from an EMBL/GenBank/DDBJ whole genome shotgun (WGS) entry which is preliminary data.</text>
</comment>
<keyword evidence="3" id="KW-1185">Reference proteome</keyword>
<accession>A0ABW0V6X5</accession>
<dbReference type="SUPFAM" id="SSF81301">
    <property type="entry name" value="Nucleotidyltransferase"/>
    <property type="match status" value="1"/>
</dbReference>
<protein>
    <submittedName>
        <fullName evidence="2">Nucleotidyltransferase domain-containing protein</fullName>
    </submittedName>
</protein>
<dbReference type="Pfam" id="PF01909">
    <property type="entry name" value="NTP_transf_2"/>
    <property type="match status" value="1"/>
</dbReference>